<evidence type="ECO:0000259" key="2">
    <source>
        <dbReference type="Pfam" id="PF17289"/>
    </source>
</evidence>
<organism evidence="3 4">
    <name type="scientific">Myxococcus llanfairpwllgwyngyllgogerychwyrndrobwllllantysiliogogogochensis</name>
    <dbReference type="NCBI Taxonomy" id="2590453"/>
    <lineage>
        <taxon>Bacteria</taxon>
        <taxon>Pseudomonadati</taxon>
        <taxon>Myxococcota</taxon>
        <taxon>Myxococcia</taxon>
        <taxon>Myxococcales</taxon>
        <taxon>Cystobacterineae</taxon>
        <taxon>Myxococcaceae</taxon>
        <taxon>Myxococcus</taxon>
    </lineage>
</organism>
<reference evidence="3 4" key="1">
    <citation type="submission" date="2019-06" db="EMBL/GenBank/DDBJ databases">
        <authorList>
            <person name="Livingstone P."/>
            <person name="Whitworth D."/>
        </authorList>
    </citation>
    <scope>NUCLEOTIDE SEQUENCE [LARGE SCALE GENOMIC DNA]</scope>
    <source>
        <strain evidence="3 4">AM401</strain>
    </source>
</reference>
<dbReference type="Pfam" id="PF03237">
    <property type="entry name" value="Terminase_6N"/>
    <property type="match status" value="1"/>
</dbReference>
<accession>A0A540X4C9</accession>
<feature type="domain" description="Terminase large subunit gp17-like C-terminal" evidence="2">
    <location>
        <begin position="305"/>
        <end position="460"/>
    </location>
</feature>
<dbReference type="Gene3D" id="3.40.50.300">
    <property type="entry name" value="P-loop containing nucleotide triphosphate hydrolases"/>
    <property type="match status" value="1"/>
</dbReference>
<dbReference type="RefSeq" id="WP_141642203.1">
    <property type="nucleotide sequence ID" value="NZ_VIFM01000029.1"/>
</dbReference>
<comment type="caution">
    <text evidence="3">The sequence shown here is derived from an EMBL/GenBank/DDBJ whole genome shotgun (WGS) entry which is preliminary data.</text>
</comment>
<keyword evidence="1" id="KW-1188">Viral release from host cell</keyword>
<dbReference type="InterPro" id="IPR027417">
    <property type="entry name" value="P-loop_NTPase"/>
</dbReference>
<dbReference type="InterPro" id="IPR035421">
    <property type="entry name" value="Terminase_6C"/>
</dbReference>
<evidence type="ECO:0000256" key="1">
    <source>
        <dbReference type="ARBA" id="ARBA00022612"/>
    </source>
</evidence>
<proteinExistence type="predicted"/>
<evidence type="ECO:0000313" key="3">
    <source>
        <dbReference type="EMBL" id="TQF16108.1"/>
    </source>
</evidence>
<dbReference type="EMBL" id="VIFM01000029">
    <property type="protein sequence ID" value="TQF16108.1"/>
    <property type="molecule type" value="Genomic_DNA"/>
</dbReference>
<keyword evidence="4" id="KW-1185">Reference proteome</keyword>
<dbReference type="Pfam" id="PF17289">
    <property type="entry name" value="Terminase_6C"/>
    <property type="match status" value="1"/>
</dbReference>
<gene>
    <name evidence="3" type="ORF">FJV41_09975</name>
</gene>
<sequence>MSRDTRCSRFSVMVDQLAPDESPAAFLVKQARTRQGLARLFGRLTHPEVETLVHDLDFWARREQMPPALFATCFIMAGRGFGKTWSGARWVIQKAREAKTIGALIGPTAADVRDTMIRGSSGILALSPPWFMPVYEPSKRRVTWPNGVYAICYSADKPDRLRGPNCGWAWGDEPASWKHEMAALDQLPMVLRIGTAANPPQLLLTGTPRPLKKLEELLFSDAETKALRPGVVLRTGSSLANRANLAPSAVATMKALMNTRWGQQEVLGKLLMDVPGAIFGSARWGRVEADAHEYARSLERRIVSVDPAPTSETGSDETGIIVQGVRNSPVVGTDGASLKRVSVLKDASLRGSPREWAAAAIREYLAFGCDALVAEVNSGGEMVETTIQTVASEMGVHVNVKPVRAREAKSKRAEPVSALAETGRIELVGTFPKLEGQLSKFSGINGRRDDRVDALLWGVHELVFADSFFCL</sequence>
<dbReference type="Proteomes" id="UP000315369">
    <property type="component" value="Unassembled WGS sequence"/>
</dbReference>
<dbReference type="OrthoDB" id="4519042at2"/>
<dbReference type="AlphaFoldDB" id="A0A540X4C9"/>
<evidence type="ECO:0000313" key="4">
    <source>
        <dbReference type="Proteomes" id="UP000315369"/>
    </source>
</evidence>
<protein>
    <submittedName>
        <fullName evidence="3">ATP/GTP-binding protein</fullName>
    </submittedName>
</protein>
<name>A0A540X4C9_9BACT</name>